<dbReference type="AlphaFoldDB" id="I7MDW9"/>
<proteinExistence type="predicted"/>
<feature type="compositionally biased region" description="Polar residues" evidence="2">
    <location>
        <begin position="35"/>
        <end position="45"/>
    </location>
</feature>
<keyword evidence="4" id="KW-1185">Reference proteome</keyword>
<sequence length="648" mass="76414">MQVSKQKSTLDNSFTSQVSQQSSQQTQRRPPLTSLKFNEINTTPQKELINLDKNEKKSDLKQQKNQQQNSNPQTFSSNKKPQKKQIIETDLVIQEFEKLKLKTLQKIQKNQITQVGTDPRALRDQIYEQIFLLVSENLKQSKIIDSKKLGYDCSCQKDQNNSINDISLSISNFSSVANVPDHLQISQIFEDSNKEQQYQQEISKLQEENSLLFRQKELEFILSQNMIQQMKKQAVTSSLDYQLQLQQQDILMKKITQQISQSNSQSYSQYIDDIFDKNVPVNTNNYFQQKKQSNNDNLECQKEEKSISQQNKNVSSQLQQQNQKASRSSSQNGSPNSNIQVKQQIDGNHLEQIIEQHEIEINKFVQEIREGLSELLNINFTRNAEFDFKCSIQELLNKQDYQEKLQQQQQIAWRQLKSVFQKQQIDTTFSTWDTRKSCDSSQIEGSMCRDKIQTQQKLYENQNYLQSQDQQQKSLESEVQIRLNDIYHKENALKRRLALLKKKELCLSQNQKKLQTRLSQFQQESKLLEEKQKIQMNNEQQLNQLWQDFFKEAERIFQQIYQPSNENNTTQQAIISIQKVQNMVQGYISKTNKDKQILEKERDMVKQIRRDLEAKEKELQLEKLEFDLLSQKGNQYNDIQSKYSSIQQ</sequence>
<dbReference type="InParanoid" id="I7MDW9"/>
<feature type="compositionally biased region" description="Low complexity" evidence="2">
    <location>
        <begin position="13"/>
        <end position="27"/>
    </location>
</feature>
<name>I7MDW9_TETTS</name>
<keyword evidence="1" id="KW-0175">Coiled coil</keyword>
<evidence type="ECO:0000256" key="2">
    <source>
        <dbReference type="SAM" id="MobiDB-lite"/>
    </source>
</evidence>
<evidence type="ECO:0000313" key="3">
    <source>
        <dbReference type="EMBL" id="EAR92872.2"/>
    </source>
</evidence>
<dbReference type="Proteomes" id="UP000009168">
    <property type="component" value="Unassembled WGS sequence"/>
</dbReference>
<reference evidence="4" key="1">
    <citation type="journal article" date="2006" name="PLoS Biol.">
        <title>Macronuclear genome sequence of the ciliate Tetrahymena thermophila, a model eukaryote.</title>
        <authorList>
            <person name="Eisen J.A."/>
            <person name="Coyne R.S."/>
            <person name="Wu M."/>
            <person name="Wu D."/>
            <person name="Thiagarajan M."/>
            <person name="Wortman J.R."/>
            <person name="Badger J.H."/>
            <person name="Ren Q."/>
            <person name="Amedeo P."/>
            <person name="Jones K.M."/>
            <person name="Tallon L.J."/>
            <person name="Delcher A.L."/>
            <person name="Salzberg S.L."/>
            <person name="Silva J.C."/>
            <person name="Haas B.J."/>
            <person name="Majoros W.H."/>
            <person name="Farzad M."/>
            <person name="Carlton J.M."/>
            <person name="Smith R.K. Jr."/>
            <person name="Garg J."/>
            <person name="Pearlman R.E."/>
            <person name="Karrer K.M."/>
            <person name="Sun L."/>
            <person name="Manning G."/>
            <person name="Elde N.C."/>
            <person name="Turkewitz A.P."/>
            <person name="Asai D.J."/>
            <person name="Wilkes D.E."/>
            <person name="Wang Y."/>
            <person name="Cai H."/>
            <person name="Collins K."/>
            <person name="Stewart B.A."/>
            <person name="Lee S.R."/>
            <person name="Wilamowska K."/>
            <person name="Weinberg Z."/>
            <person name="Ruzzo W.L."/>
            <person name="Wloga D."/>
            <person name="Gaertig J."/>
            <person name="Frankel J."/>
            <person name="Tsao C.-C."/>
            <person name="Gorovsky M.A."/>
            <person name="Keeling P.J."/>
            <person name="Waller R.F."/>
            <person name="Patron N.J."/>
            <person name="Cherry J.M."/>
            <person name="Stover N.A."/>
            <person name="Krieger C.J."/>
            <person name="del Toro C."/>
            <person name="Ryder H.F."/>
            <person name="Williamson S.C."/>
            <person name="Barbeau R.A."/>
            <person name="Hamilton E.P."/>
            <person name="Orias E."/>
        </authorList>
    </citation>
    <scope>NUCLEOTIDE SEQUENCE [LARGE SCALE GENOMIC DNA]</scope>
    <source>
        <strain evidence="4">SB210</strain>
    </source>
</reference>
<feature type="compositionally biased region" description="Polar residues" evidence="2">
    <location>
        <begin position="1"/>
        <end position="12"/>
    </location>
</feature>
<dbReference type="GeneID" id="7833290"/>
<organism evidence="3 4">
    <name type="scientific">Tetrahymena thermophila (strain SB210)</name>
    <dbReference type="NCBI Taxonomy" id="312017"/>
    <lineage>
        <taxon>Eukaryota</taxon>
        <taxon>Sar</taxon>
        <taxon>Alveolata</taxon>
        <taxon>Ciliophora</taxon>
        <taxon>Intramacronucleata</taxon>
        <taxon>Oligohymenophorea</taxon>
        <taxon>Hymenostomatida</taxon>
        <taxon>Tetrahymenina</taxon>
        <taxon>Tetrahymenidae</taxon>
        <taxon>Tetrahymena</taxon>
    </lineage>
</organism>
<dbReference type="RefSeq" id="XP_001013117.2">
    <property type="nucleotide sequence ID" value="XM_001013117.3"/>
</dbReference>
<feature type="compositionally biased region" description="Basic and acidic residues" evidence="2">
    <location>
        <begin position="49"/>
        <end position="62"/>
    </location>
</feature>
<feature type="coiled-coil region" evidence="1">
    <location>
        <begin position="188"/>
        <end position="215"/>
    </location>
</feature>
<gene>
    <name evidence="3" type="ORF">TTHERM_00294850</name>
</gene>
<dbReference type="EMBL" id="GG662740">
    <property type="protein sequence ID" value="EAR92872.2"/>
    <property type="molecule type" value="Genomic_DNA"/>
</dbReference>
<dbReference type="KEGG" id="tet:TTHERM_00294850"/>
<feature type="compositionally biased region" description="Polar residues" evidence="2">
    <location>
        <begin position="307"/>
        <end position="325"/>
    </location>
</feature>
<feature type="compositionally biased region" description="Polar residues" evidence="2">
    <location>
        <begin position="70"/>
        <end position="79"/>
    </location>
</feature>
<evidence type="ECO:0000313" key="4">
    <source>
        <dbReference type="Proteomes" id="UP000009168"/>
    </source>
</evidence>
<feature type="region of interest" description="Disordered" evidence="2">
    <location>
        <begin position="1"/>
        <end position="82"/>
    </location>
</feature>
<feature type="coiled-coil region" evidence="1">
    <location>
        <begin position="595"/>
        <end position="632"/>
    </location>
</feature>
<dbReference type="STRING" id="312017.I7MDW9"/>
<feature type="compositionally biased region" description="Low complexity" evidence="2">
    <location>
        <begin position="326"/>
        <end position="338"/>
    </location>
</feature>
<accession>I7MDW9</accession>
<feature type="region of interest" description="Disordered" evidence="2">
    <location>
        <begin position="290"/>
        <end position="339"/>
    </location>
</feature>
<evidence type="ECO:0000256" key="1">
    <source>
        <dbReference type="SAM" id="Coils"/>
    </source>
</evidence>
<protein>
    <submittedName>
        <fullName evidence="3">Uncharacterized protein</fullName>
    </submittedName>
</protein>